<dbReference type="Pfam" id="PF01966">
    <property type="entry name" value="HD"/>
    <property type="match status" value="1"/>
</dbReference>
<gene>
    <name evidence="2" type="ORF">SE17_16400</name>
</gene>
<protein>
    <submittedName>
        <fullName evidence="2">Phosphohydrolase</fullName>
    </submittedName>
</protein>
<dbReference type="SUPFAM" id="SSF109604">
    <property type="entry name" value="HD-domain/PDEase-like"/>
    <property type="match status" value="1"/>
</dbReference>
<dbReference type="Proteomes" id="UP000050509">
    <property type="component" value="Unassembled WGS sequence"/>
</dbReference>
<evidence type="ECO:0000313" key="3">
    <source>
        <dbReference type="Proteomes" id="UP000050509"/>
    </source>
</evidence>
<accession>A0A0P9DG69</accession>
<dbReference type="GO" id="GO:0016787">
    <property type="term" value="F:hydrolase activity"/>
    <property type="evidence" value="ECO:0007669"/>
    <property type="project" value="UniProtKB-KW"/>
</dbReference>
<proteinExistence type="predicted"/>
<sequence>MDTVRAAIAAYIREQALPIDKYSHQPRLYALAVRVGAGQKYDDQILYAAAWLHDLGVFIGHRPEEIEALSRWDNVAYAMERAPALLAEWDFPQEKIAAVQAAIRDHLPARAPETIEGIILRDADILEQLGAVGILRNVSKVGRDTRYPTFAEVLALLRRNLHTLPDQLRLPSARALAAPRIQLLRDFLDAADDEGAGAPL</sequence>
<reference evidence="2 3" key="1">
    <citation type="submission" date="2015-09" db="EMBL/GenBank/DDBJ databases">
        <title>Draft genome sequence of Kouleothrix aurantiaca JCM 19913.</title>
        <authorList>
            <person name="Hemp J."/>
        </authorList>
    </citation>
    <scope>NUCLEOTIDE SEQUENCE [LARGE SCALE GENOMIC DNA]</scope>
    <source>
        <strain evidence="2 3">COM-B</strain>
    </source>
</reference>
<organism evidence="2 3">
    <name type="scientific">Kouleothrix aurantiaca</name>
    <dbReference type="NCBI Taxonomy" id="186479"/>
    <lineage>
        <taxon>Bacteria</taxon>
        <taxon>Bacillati</taxon>
        <taxon>Chloroflexota</taxon>
        <taxon>Chloroflexia</taxon>
        <taxon>Chloroflexales</taxon>
        <taxon>Roseiflexineae</taxon>
        <taxon>Roseiflexaceae</taxon>
        <taxon>Kouleothrix</taxon>
    </lineage>
</organism>
<dbReference type="InterPro" id="IPR006674">
    <property type="entry name" value="HD_domain"/>
</dbReference>
<dbReference type="Gene3D" id="1.10.3210.50">
    <property type="match status" value="1"/>
</dbReference>
<evidence type="ECO:0000259" key="1">
    <source>
        <dbReference type="Pfam" id="PF01966"/>
    </source>
</evidence>
<dbReference type="EMBL" id="LJCR01000596">
    <property type="protein sequence ID" value="KPV52284.1"/>
    <property type="molecule type" value="Genomic_DNA"/>
</dbReference>
<dbReference type="CDD" id="cd00077">
    <property type="entry name" value="HDc"/>
    <property type="match status" value="1"/>
</dbReference>
<dbReference type="AlphaFoldDB" id="A0A0P9DG69"/>
<evidence type="ECO:0000313" key="2">
    <source>
        <dbReference type="EMBL" id="KPV52284.1"/>
    </source>
</evidence>
<comment type="caution">
    <text evidence="2">The sequence shown here is derived from an EMBL/GenBank/DDBJ whole genome shotgun (WGS) entry which is preliminary data.</text>
</comment>
<keyword evidence="2" id="KW-0378">Hydrolase</keyword>
<dbReference type="InterPro" id="IPR003607">
    <property type="entry name" value="HD/PDEase_dom"/>
</dbReference>
<name>A0A0P9DG69_9CHLR</name>
<feature type="domain" description="HD" evidence="1">
    <location>
        <begin position="27"/>
        <end position="127"/>
    </location>
</feature>
<keyword evidence="3" id="KW-1185">Reference proteome</keyword>